<reference evidence="7" key="1">
    <citation type="journal article" date="2016" name="Sci. Rep.">
        <title>Molecular characterization of firefly nuptial gifts: a multi-omics approach sheds light on postcopulatory sexual selection.</title>
        <authorList>
            <person name="Al-Wathiqui N."/>
            <person name="Fallon T.R."/>
            <person name="South A."/>
            <person name="Weng J.K."/>
            <person name="Lewis S.M."/>
        </authorList>
    </citation>
    <scope>NUCLEOTIDE SEQUENCE</scope>
</reference>
<dbReference type="PROSITE" id="PS50950">
    <property type="entry name" value="ZF_THAP"/>
    <property type="match status" value="1"/>
</dbReference>
<dbReference type="GO" id="GO:0003677">
    <property type="term" value="F:DNA binding"/>
    <property type="evidence" value="ECO:0007669"/>
    <property type="project" value="UniProtKB-UniRule"/>
</dbReference>
<dbReference type="GO" id="GO:0008270">
    <property type="term" value="F:zinc ion binding"/>
    <property type="evidence" value="ECO:0007669"/>
    <property type="project" value="UniProtKB-KW"/>
</dbReference>
<feature type="domain" description="THAP-type" evidence="6">
    <location>
        <begin position="1"/>
        <end position="75"/>
    </location>
</feature>
<dbReference type="Pfam" id="PF22824">
    <property type="entry name" value="THAP9_C"/>
    <property type="match status" value="1"/>
</dbReference>
<evidence type="ECO:0000256" key="5">
    <source>
        <dbReference type="PROSITE-ProRule" id="PRU00309"/>
    </source>
</evidence>
<dbReference type="SUPFAM" id="SSF57716">
    <property type="entry name" value="Glucocorticoid receptor-like (DNA-binding domain)"/>
    <property type="match status" value="1"/>
</dbReference>
<evidence type="ECO:0000313" key="7">
    <source>
        <dbReference type="EMBL" id="JAV94909.1"/>
    </source>
</evidence>
<keyword evidence="4 5" id="KW-0238">DNA-binding</keyword>
<dbReference type="SMART" id="SM00980">
    <property type="entry name" value="THAP"/>
    <property type="match status" value="1"/>
</dbReference>
<dbReference type="InterPro" id="IPR055035">
    <property type="entry name" value="THAP9_C"/>
</dbReference>
<dbReference type="InterPro" id="IPR048366">
    <property type="entry name" value="TNP-like_GBD"/>
</dbReference>
<sequence length="909" mass="102985">MPKVCLVPFCKMREPTQGIKFFRLTSDRRVLWLPALGRNREDDISAHNVICSLHFSSASFLPNGKLKKDALPTLKLKPGKPGFTSFRRHLEHHLRLTERQPLLLPVAVEAQAVALEPLPSNSSVMEESDEDGLVGSPKKRRKLVRLDHCYYLSPRKVNQTLGQNKAKVRNLKSLVLYLQTKKLINDEAHKIIETSCSGVPETLIKRLFDSRKGKVTRKTFPPELRSFAMTLSFFSTVAYEYVRNTFTLALPARSTIRAWMTNIHCLPGFSQTAFDLLKGKVEENNRLGKSTLCALMLDEMAIKKQIDFVAGKSWGYVDLGTGIEDDNPDCATEVLVLMVVAIDEHWKLPIAYFFITGLTGATKANVVKEALIKLNDVGVCITSLTADGPNANYTMMEELGAKVKNILTLQPYFFHPSTDQPVHCILDACHMLKLLRNCWATLGVLIDDEGKRVEWAFVERLHALQEQEGLRFANKLSKAHIEWQSQEMKVKLVTQTLSNSTDKIPLICGNSVSDAINFLETKMKHPGFQNAGPTIRFLKIVNNLFDLLNSRNPIGKECHAPLKESNVSCWKPILLSSVDYLSSLKTVDGRFLHLTNRNTSIRGFIITIKSSIALYDQYVSAGPLSYFLTYKVSQDHLELHFCSIRARNGWNNNPTAMQFYHTFKRLLVRHDLSNIKGNCTIQDSFHLLSAVPSTYQRKIYTISVDDVHMIKKFGLDCSDIQIGDHDYAIPKLPPLTAFCQNVVGYISGFVVRMMKRKIKCQTCILSLHDVASTSSTLDTALLLVDQQNKGALLRPSKDLMEVLLIVEKNIKKVFTISDGKMPKDDSFYLTFCHQLAMSMFAENKVFKSLNDHRLECSLLEESHIMRVIKTAVLCYTKIRLYHVTQRQSQLASGELIRKKYTKLFLFPNQ</sequence>
<dbReference type="Pfam" id="PF05485">
    <property type="entry name" value="THAP"/>
    <property type="match status" value="1"/>
</dbReference>
<dbReference type="SMART" id="SM00692">
    <property type="entry name" value="DM3"/>
    <property type="match status" value="1"/>
</dbReference>
<accession>A0A1Y1NAZ4</accession>
<dbReference type="EMBL" id="GEZM01007800">
    <property type="protein sequence ID" value="JAV94909.1"/>
    <property type="molecule type" value="Transcribed_RNA"/>
</dbReference>
<name>A0A1Y1NAZ4_PHOPY</name>
<organism evidence="7">
    <name type="scientific">Photinus pyralis</name>
    <name type="common">Common eastern firefly</name>
    <name type="synonym">Lampyris pyralis</name>
    <dbReference type="NCBI Taxonomy" id="7054"/>
    <lineage>
        <taxon>Eukaryota</taxon>
        <taxon>Metazoa</taxon>
        <taxon>Ecdysozoa</taxon>
        <taxon>Arthropoda</taxon>
        <taxon>Hexapoda</taxon>
        <taxon>Insecta</taxon>
        <taxon>Pterygota</taxon>
        <taxon>Neoptera</taxon>
        <taxon>Endopterygota</taxon>
        <taxon>Coleoptera</taxon>
        <taxon>Polyphaga</taxon>
        <taxon>Elateriformia</taxon>
        <taxon>Elateroidea</taxon>
        <taxon>Lampyridae</taxon>
        <taxon>Lampyrinae</taxon>
        <taxon>Photinus</taxon>
    </lineage>
</organism>
<proteinExistence type="predicted"/>
<dbReference type="PANTHER" id="PTHR47577">
    <property type="entry name" value="THAP DOMAIN-CONTAINING PROTEIN 6"/>
    <property type="match status" value="1"/>
</dbReference>
<dbReference type="InterPro" id="IPR048367">
    <property type="entry name" value="TNP-like_RNaseH_C"/>
</dbReference>
<dbReference type="PANTHER" id="PTHR47577:SF2">
    <property type="entry name" value="THAP DOMAIN CONTAINING 9"/>
    <property type="match status" value="1"/>
</dbReference>
<keyword evidence="2 5" id="KW-0863">Zinc-finger</keyword>
<evidence type="ECO:0000256" key="3">
    <source>
        <dbReference type="ARBA" id="ARBA00022833"/>
    </source>
</evidence>
<protein>
    <recommendedName>
        <fullName evidence="6">THAP-type domain-containing protein</fullName>
    </recommendedName>
</protein>
<dbReference type="Pfam" id="PF21787">
    <property type="entry name" value="TNP-like_RNaseH_N"/>
    <property type="match status" value="1"/>
</dbReference>
<dbReference type="InterPro" id="IPR006612">
    <property type="entry name" value="THAP_Znf"/>
</dbReference>
<dbReference type="Pfam" id="PF21788">
    <property type="entry name" value="TNP-like_GBD"/>
    <property type="match status" value="1"/>
</dbReference>
<evidence type="ECO:0000256" key="4">
    <source>
        <dbReference type="ARBA" id="ARBA00023125"/>
    </source>
</evidence>
<evidence type="ECO:0000256" key="1">
    <source>
        <dbReference type="ARBA" id="ARBA00022723"/>
    </source>
</evidence>
<keyword evidence="1" id="KW-0479">Metal-binding</keyword>
<evidence type="ECO:0000259" key="6">
    <source>
        <dbReference type="PROSITE" id="PS50950"/>
    </source>
</evidence>
<dbReference type="InterPro" id="IPR048365">
    <property type="entry name" value="TNP-like_RNaseH_N"/>
</dbReference>
<dbReference type="InterPro" id="IPR021896">
    <property type="entry name" value="THAP9-like_HTH"/>
</dbReference>
<dbReference type="AlphaFoldDB" id="A0A1Y1NAZ4"/>
<keyword evidence="3" id="KW-0862">Zinc</keyword>
<evidence type="ECO:0000256" key="2">
    <source>
        <dbReference type="ARBA" id="ARBA00022771"/>
    </source>
</evidence>
<dbReference type="Pfam" id="PF21789">
    <property type="entry name" value="TNP-like_RNaseH_C"/>
    <property type="match status" value="1"/>
</dbReference>
<dbReference type="Pfam" id="PF12017">
    <property type="entry name" value="Tnp_P_element"/>
    <property type="match status" value="1"/>
</dbReference>